<dbReference type="InterPro" id="IPR016161">
    <property type="entry name" value="Ald_DH/histidinol_DH"/>
</dbReference>
<proteinExistence type="inferred from homology"/>
<reference evidence="8" key="1">
    <citation type="submission" date="2016-09" db="EMBL/GenBank/DDBJ databases">
        <authorList>
            <person name="Jeantristanb JTB J.-T."/>
            <person name="Ricardo R."/>
        </authorList>
    </citation>
    <scope>NUCLEOTIDE SEQUENCE [LARGE SCALE GENOMIC DNA]</scope>
</reference>
<dbReference type="InterPro" id="IPR016162">
    <property type="entry name" value="Ald_DH_N"/>
</dbReference>
<evidence type="ECO:0000256" key="5">
    <source>
        <dbReference type="RuleBase" id="RU003345"/>
    </source>
</evidence>
<protein>
    <submittedName>
        <fullName evidence="7">BQ2448_4243 protein</fullName>
    </submittedName>
</protein>
<dbReference type="CDD" id="cd07103">
    <property type="entry name" value="ALDH_F5_SSADH_GabD"/>
    <property type="match status" value="1"/>
</dbReference>
<evidence type="ECO:0000256" key="3">
    <source>
        <dbReference type="ARBA" id="ARBA00023002"/>
    </source>
</evidence>
<evidence type="ECO:0000256" key="1">
    <source>
        <dbReference type="ARBA" id="ARBA00005176"/>
    </source>
</evidence>
<dbReference type="FunFam" id="3.40.309.10:FF:000004">
    <property type="entry name" value="Succinate-semialdehyde dehydrogenase I"/>
    <property type="match status" value="1"/>
</dbReference>
<dbReference type="InterPro" id="IPR015590">
    <property type="entry name" value="Aldehyde_DH_dom"/>
</dbReference>
<dbReference type="FunFam" id="3.40.605.10:FF:000063">
    <property type="entry name" value="Succinate-semialdehyde dehydrogenase, mitochondrial"/>
    <property type="match status" value="1"/>
</dbReference>
<dbReference type="OrthoDB" id="310895at2759"/>
<comment type="pathway">
    <text evidence="1">Amino-acid degradation; 4-aminobutanoate degradation.</text>
</comment>
<sequence>MPSFSDYALSKVKDHSLLQNQAHINGKWVSHPTTFEVTDPATSDVLGSVPEQGVQETKDAIQAAQEAFKSWKKTTAKTRHDLMLKLFKLFNENLDDLGAIIALENGKALAEAKDPMLVYRFSDGEIELITLTRRQGEVAYSASFLEWFAEEAIRSDGDIIPASTSGTRQLVFKQPVGVVGLITPWNFPSAMITRKVAPALAAGCTVVIKAPPETPFSALAFAQLAKRAGFPDGVINVITTKAHTKDVGLELTTNPVVKKISFTGSVSSPGQLTPVGKLLMQQASSTLKKCSFELGGLAPFVVFEDADLDKAVAAAVIAKFRGSGQTCVCTQYHLVHSSVYDQFAEKLAAKVKAFKVGNAFDEGVTHGPLIHDAAVDKVDRHVQDAVQKGAKVLVGGKKAVVKGGERGSFYEPTILINVPSSACLGEEETFGPLAALYRFETEQEALEMCNSAEVGLAGYFFTENLSRVWRFAEALEVGMVGLNTGILSSSVVPFGGVKQSGLGREGSKYGLADYQNIKLLVMGGLDA</sequence>
<dbReference type="EMBL" id="FMSP01000009">
    <property type="protein sequence ID" value="SCV72706.1"/>
    <property type="molecule type" value="Genomic_DNA"/>
</dbReference>
<keyword evidence="8" id="KW-1185">Reference proteome</keyword>
<feature type="active site" evidence="4">
    <location>
        <position position="293"/>
    </location>
</feature>
<evidence type="ECO:0000259" key="6">
    <source>
        <dbReference type="Pfam" id="PF00171"/>
    </source>
</evidence>
<name>A0A238FNP7_9BASI</name>
<dbReference type="SUPFAM" id="SSF53720">
    <property type="entry name" value="ALDH-like"/>
    <property type="match status" value="1"/>
</dbReference>
<gene>
    <name evidence="7" type="ORF">BQ2448_4243</name>
</gene>
<dbReference type="InterPro" id="IPR050740">
    <property type="entry name" value="Aldehyde_DH_Superfamily"/>
</dbReference>
<dbReference type="PANTHER" id="PTHR43353:SF5">
    <property type="entry name" value="SUCCINATE-SEMIALDEHYDE DEHYDROGENASE, MITOCHONDRIAL"/>
    <property type="match status" value="1"/>
</dbReference>
<dbReference type="GO" id="GO:0009450">
    <property type="term" value="P:gamma-aminobutyric acid catabolic process"/>
    <property type="evidence" value="ECO:0007669"/>
    <property type="project" value="TreeGrafter"/>
</dbReference>
<dbReference type="Gene3D" id="3.40.605.10">
    <property type="entry name" value="Aldehyde Dehydrogenase, Chain A, domain 1"/>
    <property type="match status" value="2"/>
</dbReference>
<dbReference type="Gene3D" id="3.40.309.10">
    <property type="entry name" value="Aldehyde Dehydrogenase, Chain A, domain 2"/>
    <property type="match status" value="1"/>
</dbReference>
<feature type="domain" description="Aldehyde dehydrogenase" evidence="6">
    <location>
        <begin position="28"/>
        <end position="114"/>
    </location>
</feature>
<dbReference type="AlphaFoldDB" id="A0A238FNP7"/>
<dbReference type="STRING" id="269621.A0A238FNP7"/>
<evidence type="ECO:0000313" key="7">
    <source>
        <dbReference type="EMBL" id="SCV72706.1"/>
    </source>
</evidence>
<organism evidence="7 8">
    <name type="scientific">Microbotryum intermedium</name>
    <dbReference type="NCBI Taxonomy" id="269621"/>
    <lineage>
        <taxon>Eukaryota</taxon>
        <taxon>Fungi</taxon>
        <taxon>Dikarya</taxon>
        <taxon>Basidiomycota</taxon>
        <taxon>Pucciniomycotina</taxon>
        <taxon>Microbotryomycetes</taxon>
        <taxon>Microbotryales</taxon>
        <taxon>Microbotryaceae</taxon>
        <taxon>Microbotryum</taxon>
    </lineage>
</organism>
<keyword evidence="3 5" id="KW-0560">Oxidoreductase</keyword>
<dbReference type="GO" id="GO:0005737">
    <property type="term" value="C:cytoplasm"/>
    <property type="evidence" value="ECO:0007669"/>
    <property type="project" value="TreeGrafter"/>
</dbReference>
<feature type="domain" description="Aldehyde dehydrogenase" evidence="6">
    <location>
        <begin position="132"/>
        <end position="518"/>
    </location>
</feature>
<dbReference type="Pfam" id="PF00171">
    <property type="entry name" value="Aldedh"/>
    <property type="match status" value="2"/>
</dbReference>
<evidence type="ECO:0000313" key="8">
    <source>
        <dbReference type="Proteomes" id="UP000198372"/>
    </source>
</evidence>
<dbReference type="InterPro" id="IPR016163">
    <property type="entry name" value="Ald_DH_C"/>
</dbReference>
<accession>A0A238FNP7</accession>
<dbReference type="Proteomes" id="UP000198372">
    <property type="component" value="Unassembled WGS sequence"/>
</dbReference>
<evidence type="ECO:0000256" key="2">
    <source>
        <dbReference type="ARBA" id="ARBA00009986"/>
    </source>
</evidence>
<comment type="similarity">
    <text evidence="2 5">Belongs to the aldehyde dehydrogenase family.</text>
</comment>
<evidence type="ECO:0000256" key="4">
    <source>
        <dbReference type="PROSITE-ProRule" id="PRU10007"/>
    </source>
</evidence>
<dbReference type="PANTHER" id="PTHR43353">
    <property type="entry name" value="SUCCINATE-SEMIALDEHYDE DEHYDROGENASE, MITOCHONDRIAL"/>
    <property type="match status" value="1"/>
</dbReference>
<dbReference type="PROSITE" id="PS00687">
    <property type="entry name" value="ALDEHYDE_DEHYDR_GLU"/>
    <property type="match status" value="1"/>
</dbReference>
<dbReference type="InterPro" id="IPR029510">
    <property type="entry name" value="Ald_DH_CS_GLU"/>
</dbReference>
<dbReference type="GO" id="GO:0004777">
    <property type="term" value="F:succinate-semialdehyde dehydrogenase (NAD+) activity"/>
    <property type="evidence" value="ECO:0007669"/>
    <property type="project" value="TreeGrafter"/>
</dbReference>